<organism evidence="4 5">
    <name type="scientific">Rhizobium halophytocola</name>
    <dbReference type="NCBI Taxonomy" id="735519"/>
    <lineage>
        <taxon>Bacteria</taxon>
        <taxon>Pseudomonadati</taxon>
        <taxon>Pseudomonadota</taxon>
        <taxon>Alphaproteobacteria</taxon>
        <taxon>Hyphomicrobiales</taxon>
        <taxon>Rhizobiaceae</taxon>
        <taxon>Rhizobium/Agrobacterium group</taxon>
        <taxon>Rhizobium</taxon>
    </lineage>
</organism>
<dbReference type="Pfam" id="PF10908">
    <property type="entry name" value="Tlde1_dom"/>
    <property type="match status" value="1"/>
</dbReference>
<keyword evidence="2" id="KW-1133">Transmembrane helix</keyword>
<evidence type="ECO:0000313" key="4">
    <source>
        <dbReference type="EMBL" id="MBP1853158.1"/>
    </source>
</evidence>
<keyword evidence="2" id="KW-0812">Transmembrane</keyword>
<comment type="caution">
    <text evidence="4">The sequence shown here is derived from an EMBL/GenBank/DDBJ whole genome shotgun (WGS) entry which is preliminary data.</text>
</comment>
<sequence length="444" mass="46937">MASSKVVSRSAGAAGRSVSVRGKSGLPKSTTVVGGGIAACLVLGLTVTAMFSLGAKPGTLAGDQGASLAMSLGGAPSLARDDRKAPRRIIRADDREEAAARMMAAVIATDDPAIAVLPGDMRLSSVDKSTRPARRSVLADHANVALLQEALKDAAQERAARLALVAELGRSNKTLSQQMLADAMDRDNAESDDTVPTSQMLAYAPSAGAQQVMTDEAQERFGSIMGEGTDDGVDAEAEAGLLPDDDDIPLPMDKPELATVMPPKTLIPSTALPSNVAPLKPDSPVVEEDEKRPSLFGSLFGKKTTLPGRGSRIAVYDISSKVVYMPNGEKLEAHSGRAGMKDNPRYSHIKNTGPTPPNVYKLRMRESLFHGVEAIRMLPVGTSPMHGRNGILTHSYLRRIPGDSSGCIAFANYPKFLNAFKRGEVTKIIVVPSINKLPSYLAML</sequence>
<accession>A0ABS4E5D1</accession>
<name>A0ABS4E5D1_9HYPH</name>
<feature type="domain" description="Tlde1" evidence="3">
    <location>
        <begin position="330"/>
        <end position="433"/>
    </location>
</feature>
<evidence type="ECO:0000259" key="3">
    <source>
        <dbReference type="Pfam" id="PF10908"/>
    </source>
</evidence>
<keyword evidence="2" id="KW-0472">Membrane</keyword>
<evidence type="ECO:0000256" key="2">
    <source>
        <dbReference type="SAM" id="Phobius"/>
    </source>
</evidence>
<feature type="region of interest" description="Disordered" evidence="1">
    <location>
        <begin position="333"/>
        <end position="356"/>
    </location>
</feature>
<reference evidence="4 5" key="1">
    <citation type="submission" date="2021-03" db="EMBL/GenBank/DDBJ databases">
        <title>Genomic Encyclopedia of Type Strains, Phase IV (KMG-IV): sequencing the most valuable type-strain genomes for metagenomic binning, comparative biology and taxonomic classification.</title>
        <authorList>
            <person name="Goeker M."/>
        </authorList>
    </citation>
    <scope>NUCLEOTIDE SEQUENCE [LARGE SCALE GENOMIC DNA]</scope>
    <source>
        <strain evidence="4 5">DSM 21600</strain>
    </source>
</reference>
<dbReference type="RefSeq" id="WP_209948709.1">
    <property type="nucleotide sequence ID" value="NZ_JAGGJU010000015.1"/>
</dbReference>
<feature type="compositionally biased region" description="Basic and acidic residues" evidence="1">
    <location>
        <begin position="333"/>
        <end position="345"/>
    </location>
</feature>
<proteinExistence type="predicted"/>
<evidence type="ECO:0000256" key="1">
    <source>
        <dbReference type="SAM" id="MobiDB-lite"/>
    </source>
</evidence>
<keyword evidence="5" id="KW-1185">Reference proteome</keyword>
<dbReference type="Proteomes" id="UP000759443">
    <property type="component" value="Unassembled WGS sequence"/>
</dbReference>
<protein>
    <recommendedName>
        <fullName evidence="3">Tlde1 domain-containing protein</fullName>
    </recommendedName>
</protein>
<evidence type="ECO:0000313" key="5">
    <source>
        <dbReference type="Proteomes" id="UP000759443"/>
    </source>
</evidence>
<gene>
    <name evidence="4" type="ORF">J2Z17_004617</name>
</gene>
<feature type="transmembrane region" description="Helical" evidence="2">
    <location>
        <begin position="31"/>
        <end position="53"/>
    </location>
</feature>
<dbReference type="InterPro" id="IPR021225">
    <property type="entry name" value="Tlde1_dom"/>
</dbReference>
<dbReference type="EMBL" id="JAGGJU010000015">
    <property type="protein sequence ID" value="MBP1853158.1"/>
    <property type="molecule type" value="Genomic_DNA"/>
</dbReference>